<gene>
    <name evidence="2" type="ORF">EUTSA_v10023943mg</name>
</gene>
<dbReference type="AlphaFoldDB" id="V4JUI5"/>
<accession>V4JUI5</accession>
<name>V4JUI5_EUTSA</name>
<organism evidence="2 3">
    <name type="scientific">Eutrema salsugineum</name>
    <name type="common">Saltwater cress</name>
    <name type="synonym">Sisymbrium salsugineum</name>
    <dbReference type="NCBI Taxonomy" id="72664"/>
    <lineage>
        <taxon>Eukaryota</taxon>
        <taxon>Viridiplantae</taxon>
        <taxon>Streptophyta</taxon>
        <taxon>Embryophyta</taxon>
        <taxon>Tracheophyta</taxon>
        <taxon>Spermatophyta</taxon>
        <taxon>Magnoliopsida</taxon>
        <taxon>eudicotyledons</taxon>
        <taxon>Gunneridae</taxon>
        <taxon>Pentapetalae</taxon>
        <taxon>rosids</taxon>
        <taxon>malvids</taxon>
        <taxon>Brassicales</taxon>
        <taxon>Brassicaceae</taxon>
        <taxon>Eutremeae</taxon>
        <taxon>Eutrema</taxon>
    </lineage>
</organism>
<dbReference type="PANTHER" id="PTHR31111:SF111">
    <property type="entry name" value="F-BOX DOMAIN-CONTAINING PROTEIN"/>
    <property type="match status" value="1"/>
</dbReference>
<dbReference type="InterPro" id="IPR017451">
    <property type="entry name" value="F-box-assoc_interact_dom"/>
</dbReference>
<dbReference type="SUPFAM" id="SSF81383">
    <property type="entry name" value="F-box domain"/>
    <property type="match status" value="1"/>
</dbReference>
<sequence>MNPFDHIPDDLEIDILSRLPGTSLMNSQYLSKSWFSIIQNQRFSDSFNSRSLNRGSRLLIAFNNCEFTTKKADMRLFFFTASEEGENKSSSSLVANLAMTIPSTVDYYYTRSGSGTLAHGFLCCSYQGRFLICNPTTRQIVTLPESGNDVNKKLTFKLLGYDPIDDQYKAMFMMASRCGDGDVVHKVLTLGGGDNIKTLLWRKIKDNTGPYVPYTKGICINGIVYYGATRPNTDRVIVCFDVRFEKISLMNPPLYIKSWEVENVEKHEWSKKTLRFPLSWSNRIEINSHSYIGVNKSGEIILAPRLMPRDLESFYIFYFDLTSQCIRRVVDDEEFRHHYGIGNNGSCPVSISSEHFENVTFL</sequence>
<evidence type="ECO:0000313" key="2">
    <source>
        <dbReference type="EMBL" id="ESQ29005.1"/>
    </source>
</evidence>
<dbReference type="InterPro" id="IPR013187">
    <property type="entry name" value="F-box-assoc_dom_typ3"/>
</dbReference>
<dbReference type="Pfam" id="PF08268">
    <property type="entry name" value="FBA_3"/>
    <property type="match status" value="2"/>
</dbReference>
<dbReference type="NCBIfam" id="TIGR01640">
    <property type="entry name" value="F_box_assoc_1"/>
    <property type="match status" value="1"/>
</dbReference>
<proteinExistence type="predicted"/>
<evidence type="ECO:0000313" key="3">
    <source>
        <dbReference type="Proteomes" id="UP000030689"/>
    </source>
</evidence>
<feature type="domain" description="F-box" evidence="1">
    <location>
        <begin position="1"/>
        <end position="50"/>
    </location>
</feature>
<dbReference type="PANTHER" id="PTHR31111">
    <property type="entry name" value="BNAA05G37150D PROTEIN-RELATED"/>
    <property type="match status" value="1"/>
</dbReference>
<dbReference type="InterPro" id="IPR001810">
    <property type="entry name" value="F-box_dom"/>
</dbReference>
<dbReference type="KEGG" id="eus:EUTSA_v10023943mg"/>
<dbReference type="Proteomes" id="UP000030689">
    <property type="component" value="Unassembled WGS sequence"/>
</dbReference>
<dbReference type="EMBL" id="KI517881">
    <property type="protein sequence ID" value="ESQ29005.1"/>
    <property type="molecule type" value="Genomic_DNA"/>
</dbReference>
<dbReference type="InterPro" id="IPR036047">
    <property type="entry name" value="F-box-like_dom_sf"/>
</dbReference>
<protein>
    <recommendedName>
        <fullName evidence="1">F-box domain-containing protein</fullName>
    </recommendedName>
</protein>
<dbReference type="Gramene" id="ESQ29005">
    <property type="protein sequence ID" value="ESQ29005"/>
    <property type="gene ID" value="EUTSA_v10023943mg"/>
</dbReference>
<reference evidence="2 3" key="1">
    <citation type="journal article" date="2013" name="Front. Plant Sci.">
        <title>The Reference Genome of the Halophytic Plant Eutrema salsugineum.</title>
        <authorList>
            <person name="Yang R."/>
            <person name="Jarvis D.E."/>
            <person name="Chen H."/>
            <person name="Beilstein M.A."/>
            <person name="Grimwood J."/>
            <person name="Jenkins J."/>
            <person name="Shu S."/>
            <person name="Prochnik S."/>
            <person name="Xin M."/>
            <person name="Ma C."/>
            <person name="Schmutz J."/>
            <person name="Wing R.A."/>
            <person name="Mitchell-Olds T."/>
            <person name="Schumaker K.S."/>
            <person name="Wang X."/>
        </authorList>
    </citation>
    <scope>NUCLEOTIDE SEQUENCE [LARGE SCALE GENOMIC DNA]</scope>
</reference>
<evidence type="ECO:0000259" key="1">
    <source>
        <dbReference type="PROSITE" id="PS50181"/>
    </source>
</evidence>
<dbReference type="PROSITE" id="PS50181">
    <property type="entry name" value="FBOX"/>
    <property type="match status" value="1"/>
</dbReference>
<keyword evidence="3" id="KW-1185">Reference proteome</keyword>
<dbReference type="Pfam" id="PF00646">
    <property type="entry name" value="F-box"/>
    <property type="match status" value="1"/>
</dbReference>
<dbReference type="STRING" id="72664.V4JUI5"/>